<dbReference type="RefSeq" id="WP_163911672.1">
    <property type="nucleotide sequence ID" value="NZ_JAAGWD010000001.1"/>
</dbReference>
<evidence type="ECO:0000313" key="3">
    <source>
        <dbReference type="Proteomes" id="UP000474777"/>
    </source>
</evidence>
<dbReference type="EMBL" id="JAAGWD010000001">
    <property type="protein sequence ID" value="NEM96446.1"/>
    <property type="molecule type" value="Genomic_DNA"/>
</dbReference>
<comment type="caution">
    <text evidence="2">The sequence shown here is derived from an EMBL/GenBank/DDBJ whole genome shotgun (WGS) entry which is preliminary data.</text>
</comment>
<feature type="transmembrane region" description="Helical" evidence="1">
    <location>
        <begin position="83"/>
        <end position="102"/>
    </location>
</feature>
<sequence>MQQQSKYGFWVWLLYFVLFELVVYIGLSYLLSGLGESNQYQENNTVVPNWVKAVVFIFLYLLCLLIAVMVVSNIVPSKHRGQLMRWVYLGLLGMPVMLYILFN</sequence>
<gene>
    <name evidence="2" type="ORF">GXP69_01950</name>
</gene>
<organism evidence="2 3">
    <name type="scientific">Pontibacter burrus</name>
    <dbReference type="NCBI Taxonomy" id="2704466"/>
    <lineage>
        <taxon>Bacteria</taxon>
        <taxon>Pseudomonadati</taxon>
        <taxon>Bacteroidota</taxon>
        <taxon>Cytophagia</taxon>
        <taxon>Cytophagales</taxon>
        <taxon>Hymenobacteraceae</taxon>
        <taxon>Pontibacter</taxon>
    </lineage>
</organism>
<name>A0A6B3LQG7_9BACT</name>
<dbReference type="AlphaFoldDB" id="A0A6B3LQG7"/>
<keyword evidence="3" id="KW-1185">Reference proteome</keyword>
<feature type="transmembrane region" description="Helical" evidence="1">
    <location>
        <begin position="50"/>
        <end position="71"/>
    </location>
</feature>
<evidence type="ECO:0000313" key="2">
    <source>
        <dbReference type="EMBL" id="NEM96446.1"/>
    </source>
</evidence>
<keyword evidence="1" id="KW-1133">Transmembrane helix</keyword>
<keyword evidence="1" id="KW-0812">Transmembrane</keyword>
<evidence type="ECO:0000256" key="1">
    <source>
        <dbReference type="SAM" id="Phobius"/>
    </source>
</evidence>
<protein>
    <submittedName>
        <fullName evidence="2">Uncharacterized protein</fullName>
    </submittedName>
</protein>
<feature type="transmembrane region" description="Helical" evidence="1">
    <location>
        <begin position="7"/>
        <end position="30"/>
    </location>
</feature>
<accession>A0A6B3LQG7</accession>
<keyword evidence="1" id="KW-0472">Membrane</keyword>
<dbReference type="Proteomes" id="UP000474777">
    <property type="component" value="Unassembled WGS sequence"/>
</dbReference>
<reference evidence="2 3" key="1">
    <citation type="submission" date="2020-02" db="EMBL/GenBank/DDBJ databases">
        <authorList>
            <person name="Kim M.K."/>
        </authorList>
    </citation>
    <scope>NUCLEOTIDE SEQUENCE [LARGE SCALE GENOMIC DNA]</scope>
    <source>
        <strain evidence="2 3">BT327</strain>
    </source>
</reference>
<proteinExistence type="predicted"/>